<gene>
    <name evidence="1" type="ORF">VB776_08275</name>
</gene>
<keyword evidence="2" id="KW-1185">Reference proteome</keyword>
<dbReference type="RefSeq" id="WP_323327918.1">
    <property type="nucleotide sequence ID" value="NZ_JAYGIL010000008.1"/>
</dbReference>
<dbReference type="InterPro" id="IPR007822">
    <property type="entry name" value="LANC-like"/>
</dbReference>
<evidence type="ECO:0000313" key="2">
    <source>
        <dbReference type="Proteomes" id="UP001303899"/>
    </source>
</evidence>
<dbReference type="Gene3D" id="1.50.10.10">
    <property type="match status" value="1"/>
</dbReference>
<sequence length="615" mass="72190">MESNQKYWEVINQTLPIYIEENKSKINDTNTQNYIDITDDILLLLAIHKKYRNVEIQLKSLCEKLQRIEAEIPHTYCLFTGRGRVIYTYLKVYEALLDKQYLNYANTFISKSKVIDYVTNSQRSNCLLKGRIGVLLILHYLNKFSPELVLEDIINSTFDIVIQNLIVDKFGITSFYPDSNKSSLTGLGSGNAGLIWVFNLLSSKKYLTSEEKIIKSLLASLEGQWNKKRLCWNDNLLKISTTKEHFNLIEHFNSDDIYFFKQPQVNTNFWEGSLGICISLANYILSSDVQNQELVHKIELCLTKIESKESDTYNINNIKELCYLYCKLYKITGNVKYELKIISLLDTTGLTIPLKLSLLLCLTNDYDVDILDVLPNINLTDCLPENLEHRIQKSLVMRYYPQTMFILEYLERNYFDSSLMQNSIFYNQAFFQTFENILKNCSFFKTHQNRKVLKNSLKFEQFNRKCIAKHTNKIFLKIEEIVQFSLANHILNLKESDLLAKQFMIADNVYLFESKWEWWKMDRKPLSESLLIPPSNYYGAIKVKPNHEQKTVLGLSENQLIFLESFYERTSIKDAKETFLNNFEIQTEIEQNKLLTFMDETLEQFIFNGLIQLEK</sequence>
<dbReference type="EMBL" id="JAYGIL010000008">
    <property type="protein sequence ID" value="MEA5402907.1"/>
    <property type="molecule type" value="Genomic_DNA"/>
</dbReference>
<dbReference type="InterPro" id="IPR012341">
    <property type="entry name" value="6hp_glycosidase-like_sf"/>
</dbReference>
<organism evidence="1 2">
    <name type="scientific">Arcicella gelida</name>
    <dbReference type="NCBI Taxonomy" id="2984195"/>
    <lineage>
        <taxon>Bacteria</taxon>
        <taxon>Pseudomonadati</taxon>
        <taxon>Bacteroidota</taxon>
        <taxon>Cytophagia</taxon>
        <taxon>Cytophagales</taxon>
        <taxon>Flectobacillaceae</taxon>
        <taxon>Arcicella</taxon>
    </lineage>
</organism>
<protein>
    <submittedName>
        <fullName evidence="1">Lanthionine synthetase LanC family protein</fullName>
    </submittedName>
</protein>
<dbReference type="SUPFAM" id="SSF158745">
    <property type="entry name" value="LanC-like"/>
    <property type="match status" value="1"/>
</dbReference>
<comment type="caution">
    <text evidence="1">The sequence shown here is derived from an EMBL/GenBank/DDBJ whole genome shotgun (WGS) entry which is preliminary data.</text>
</comment>
<dbReference type="Proteomes" id="UP001303899">
    <property type="component" value="Unassembled WGS sequence"/>
</dbReference>
<accession>A0ABU5S367</accession>
<reference evidence="1 2" key="1">
    <citation type="submission" date="2023-12" db="EMBL/GenBank/DDBJ databases">
        <title>Novel species of the genus Arcicella isolated from rivers.</title>
        <authorList>
            <person name="Lu H."/>
        </authorList>
    </citation>
    <scope>NUCLEOTIDE SEQUENCE [LARGE SCALE GENOMIC DNA]</scope>
    <source>
        <strain evidence="1 2">DC2W</strain>
    </source>
</reference>
<name>A0ABU5S367_9BACT</name>
<evidence type="ECO:0000313" key="1">
    <source>
        <dbReference type="EMBL" id="MEA5402907.1"/>
    </source>
</evidence>
<proteinExistence type="predicted"/>
<dbReference type="Pfam" id="PF05147">
    <property type="entry name" value="LANC_like"/>
    <property type="match status" value="1"/>
</dbReference>